<proteinExistence type="predicted"/>
<dbReference type="EMBL" id="KN833824">
    <property type="protein sequence ID" value="KIK17584.1"/>
    <property type="molecule type" value="Genomic_DNA"/>
</dbReference>
<name>A0A0C9YU61_9AGAM</name>
<protein>
    <submittedName>
        <fullName evidence="1">Uncharacterized protein</fullName>
    </submittedName>
</protein>
<sequence>MLLASATEAPPAGDHAVFNPVGCKAVRNALEIPSHEEDSRRGRSSFIPRVPWKNRRSWRYFHPEL</sequence>
<dbReference type="Proteomes" id="UP000054018">
    <property type="component" value="Unassembled WGS sequence"/>
</dbReference>
<keyword evidence="2" id="KW-1185">Reference proteome</keyword>
<dbReference type="HOGENOM" id="CLU_2850552_0_0_1"/>
<reference evidence="1 2" key="1">
    <citation type="submission" date="2014-04" db="EMBL/GenBank/DDBJ databases">
        <authorList>
            <consortium name="DOE Joint Genome Institute"/>
            <person name="Kuo A."/>
            <person name="Kohler A."/>
            <person name="Costa M.D."/>
            <person name="Nagy L.G."/>
            <person name="Floudas D."/>
            <person name="Copeland A."/>
            <person name="Barry K.W."/>
            <person name="Cichocki N."/>
            <person name="Veneault-Fourrey C."/>
            <person name="LaButti K."/>
            <person name="Lindquist E.A."/>
            <person name="Lipzen A."/>
            <person name="Lundell T."/>
            <person name="Morin E."/>
            <person name="Murat C."/>
            <person name="Sun H."/>
            <person name="Tunlid A."/>
            <person name="Henrissat B."/>
            <person name="Grigoriev I.V."/>
            <person name="Hibbett D.S."/>
            <person name="Martin F."/>
            <person name="Nordberg H.P."/>
            <person name="Cantor M.N."/>
            <person name="Hua S.X."/>
        </authorList>
    </citation>
    <scope>NUCLEOTIDE SEQUENCE [LARGE SCALE GENOMIC DNA]</scope>
    <source>
        <strain evidence="1 2">441</strain>
    </source>
</reference>
<evidence type="ECO:0000313" key="2">
    <source>
        <dbReference type="Proteomes" id="UP000054018"/>
    </source>
</evidence>
<organism evidence="1 2">
    <name type="scientific">Pisolithus microcarpus 441</name>
    <dbReference type="NCBI Taxonomy" id="765257"/>
    <lineage>
        <taxon>Eukaryota</taxon>
        <taxon>Fungi</taxon>
        <taxon>Dikarya</taxon>
        <taxon>Basidiomycota</taxon>
        <taxon>Agaricomycotina</taxon>
        <taxon>Agaricomycetes</taxon>
        <taxon>Agaricomycetidae</taxon>
        <taxon>Boletales</taxon>
        <taxon>Sclerodermatineae</taxon>
        <taxon>Pisolithaceae</taxon>
        <taxon>Pisolithus</taxon>
    </lineage>
</organism>
<dbReference type="AlphaFoldDB" id="A0A0C9YU61"/>
<evidence type="ECO:0000313" key="1">
    <source>
        <dbReference type="EMBL" id="KIK17584.1"/>
    </source>
</evidence>
<reference evidence="2" key="2">
    <citation type="submission" date="2015-01" db="EMBL/GenBank/DDBJ databases">
        <title>Evolutionary Origins and Diversification of the Mycorrhizal Mutualists.</title>
        <authorList>
            <consortium name="DOE Joint Genome Institute"/>
            <consortium name="Mycorrhizal Genomics Consortium"/>
            <person name="Kohler A."/>
            <person name="Kuo A."/>
            <person name="Nagy L.G."/>
            <person name="Floudas D."/>
            <person name="Copeland A."/>
            <person name="Barry K.W."/>
            <person name="Cichocki N."/>
            <person name="Veneault-Fourrey C."/>
            <person name="LaButti K."/>
            <person name="Lindquist E.A."/>
            <person name="Lipzen A."/>
            <person name="Lundell T."/>
            <person name="Morin E."/>
            <person name="Murat C."/>
            <person name="Riley R."/>
            <person name="Ohm R."/>
            <person name="Sun H."/>
            <person name="Tunlid A."/>
            <person name="Henrissat B."/>
            <person name="Grigoriev I.V."/>
            <person name="Hibbett D.S."/>
            <person name="Martin F."/>
        </authorList>
    </citation>
    <scope>NUCLEOTIDE SEQUENCE [LARGE SCALE GENOMIC DNA]</scope>
    <source>
        <strain evidence="2">441</strain>
    </source>
</reference>
<accession>A0A0C9YU61</accession>
<gene>
    <name evidence="1" type="ORF">PISMIDRAFT_685187</name>
</gene>